<accession>A0A2M9CH38</accession>
<dbReference type="InterPro" id="IPR007016">
    <property type="entry name" value="O-antigen_ligase-rel_domated"/>
</dbReference>
<evidence type="ECO:0000313" key="7">
    <source>
        <dbReference type="EMBL" id="PJJ71236.1"/>
    </source>
</evidence>
<feature type="transmembrane region" description="Helical" evidence="5">
    <location>
        <begin position="119"/>
        <end position="139"/>
    </location>
</feature>
<dbReference type="RefSeq" id="WP_100363558.1">
    <property type="nucleotide sequence ID" value="NZ_PGFF01000001.1"/>
</dbReference>
<gene>
    <name evidence="7" type="ORF">CLV46_0778</name>
</gene>
<feature type="transmembrane region" description="Helical" evidence="5">
    <location>
        <begin position="173"/>
        <end position="193"/>
    </location>
</feature>
<sequence length="430" mass="46738">MIDRAGYRGVLATLILFTVSAGDFWRNSISWAGWATVCLVLLGLAAVELVRERPTWRGVPVTLWLFLGFAGLSLIWSFYPGATALALGTTAVATVGAFYLAFCLDWAAFVRALDFALRWVLGLSLVFEAIAAVIVRAPVLPFFPAFDPEQPDLPRSFYWSRALLLDGGRIQGIVGNANLLSMLALLALIVFSIRLVSGAVRRRAGITWIVVAVAVLALTRSSTVIVAAVVVVLALALLLLVRRLDDRARLTAYAVTAVLAVGGIVGAIAGREALLRLLGRSSDLTNRLDIWSAVTDLAVQRPVGGWGWVSYWVPWVEPFDDLVVIRGVTYLQAHNAWLDLWFQVGVIGAVLFATLALSAFVRAWWQAAHRPRLASGAAGRFTTESVLPVLLLTALLVQSFAESRLLTELGWVLLVTLAVRLKADRRRTAA</sequence>
<keyword evidence="8" id="KW-1185">Reference proteome</keyword>
<evidence type="ECO:0000313" key="8">
    <source>
        <dbReference type="Proteomes" id="UP000228758"/>
    </source>
</evidence>
<dbReference type="GO" id="GO:0016020">
    <property type="term" value="C:membrane"/>
    <property type="evidence" value="ECO:0007669"/>
    <property type="project" value="UniProtKB-SubCell"/>
</dbReference>
<feature type="transmembrane region" description="Helical" evidence="5">
    <location>
        <begin position="200"/>
        <end position="218"/>
    </location>
</feature>
<feature type="domain" description="O-antigen ligase-related" evidence="6">
    <location>
        <begin position="210"/>
        <end position="353"/>
    </location>
</feature>
<keyword evidence="4 5" id="KW-0472">Membrane</keyword>
<evidence type="ECO:0000256" key="3">
    <source>
        <dbReference type="ARBA" id="ARBA00022989"/>
    </source>
</evidence>
<dbReference type="AlphaFoldDB" id="A0A2M9CH38"/>
<dbReference type="InterPro" id="IPR051533">
    <property type="entry name" value="WaaL-like"/>
</dbReference>
<reference evidence="7 8" key="1">
    <citation type="submission" date="2017-11" db="EMBL/GenBank/DDBJ databases">
        <title>Genomic Encyclopedia of Archaeal and Bacterial Type Strains, Phase II (KMG-II): From Individual Species to Whole Genera.</title>
        <authorList>
            <person name="Goeker M."/>
        </authorList>
    </citation>
    <scope>NUCLEOTIDE SEQUENCE [LARGE SCALE GENOMIC DNA]</scope>
    <source>
        <strain evidence="7 8">DSM 27393</strain>
    </source>
</reference>
<feature type="transmembrane region" description="Helical" evidence="5">
    <location>
        <begin position="85"/>
        <end position="107"/>
    </location>
</feature>
<keyword evidence="2 5" id="KW-0812">Transmembrane</keyword>
<comment type="subcellular location">
    <subcellularLocation>
        <location evidence="1">Membrane</location>
        <topology evidence="1">Multi-pass membrane protein</topology>
    </subcellularLocation>
</comment>
<evidence type="ECO:0000256" key="5">
    <source>
        <dbReference type="SAM" id="Phobius"/>
    </source>
</evidence>
<feature type="transmembrane region" description="Helical" evidence="5">
    <location>
        <begin position="61"/>
        <end position="79"/>
    </location>
</feature>
<name>A0A2M9CH38_9MICO</name>
<keyword evidence="3 5" id="KW-1133">Transmembrane helix</keyword>
<evidence type="ECO:0000256" key="2">
    <source>
        <dbReference type="ARBA" id="ARBA00022692"/>
    </source>
</evidence>
<dbReference type="PANTHER" id="PTHR37422:SF17">
    <property type="entry name" value="O-ANTIGEN LIGASE"/>
    <property type="match status" value="1"/>
</dbReference>
<comment type="caution">
    <text evidence="7">The sequence shown here is derived from an EMBL/GenBank/DDBJ whole genome shotgun (WGS) entry which is preliminary data.</text>
</comment>
<feature type="transmembrane region" description="Helical" evidence="5">
    <location>
        <begin position="224"/>
        <end position="241"/>
    </location>
</feature>
<dbReference type="PANTHER" id="PTHR37422">
    <property type="entry name" value="TEICHURONIC ACID BIOSYNTHESIS PROTEIN TUAE"/>
    <property type="match status" value="1"/>
</dbReference>
<organism evidence="7 8">
    <name type="scientific">Diaminobutyricimonas aerilata</name>
    <dbReference type="NCBI Taxonomy" id="1162967"/>
    <lineage>
        <taxon>Bacteria</taxon>
        <taxon>Bacillati</taxon>
        <taxon>Actinomycetota</taxon>
        <taxon>Actinomycetes</taxon>
        <taxon>Micrococcales</taxon>
        <taxon>Microbacteriaceae</taxon>
        <taxon>Diaminobutyricimonas</taxon>
    </lineage>
</organism>
<dbReference type="EMBL" id="PGFF01000001">
    <property type="protein sequence ID" value="PJJ71236.1"/>
    <property type="molecule type" value="Genomic_DNA"/>
</dbReference>
<feature type="transmembrane region" description="Helical" evidence="5">
    <location>
        <begin position="31"/>
        <end position="49"/>
    </location>
</feature>
<protein>
    <submittedName>
        <fullName evidence="7">O-antigen ligase-like membrane protein</fullName>
    </submittedName>
</protein>
<dbReference type="GO" id="GO:0016874">
    <property type="term" value="F:ligase activity"/>
    <property type="evidence" value="ECO:0007669"/>
    <property type="project" value="UniProtKB-KW"/>
</dbReference>
<proteinExistence type="predicted"/>
<dbReference type="Pfam" id="PF04932">
    <property type="entry name" value="Wzy_C"/>
    <property type="match status" value="1"/>
</dbReference>
<evidence type="ECO:0000256" key="4">
    <source>
        <dbReference type="ARBA" id="ARBA00023136"/>
    </source>
</evidence>
<feature type="transmembrane region" description="Helical" evidence="5">
    <location>
        <begin position="250"/>
        <end position="270"/>
    </location>
</feature>
<dbReference type="OrthoDB" id="1118146at2"/>
<evidence type="ECO:0000259" key="6">
    <source>
        <dbReference type="Pfam" id="PF04932"/>
    </source>
</evidence>
<feature type="transmembrane region" description="Helical" evidence="5">
    <location>
        <begin position="340"/>
        <end position="365"/>
    </location>
</feature>
<keyword evidence="7" id="KW-0436">Ligase</keyword>
<evidence type="ECO:0000256" key="1">
    <source>
        <dbReference type="ARBA" id="ARBA00004141"/>
    </source>
</evidence>
<dbReference type="Proteomes" id="UP000228758">
    <property type="component" value="Unassembled WGS sequence"/>
</dbReference>